<protein>
    <recommendedName>
        <fullName evidence="10">Potassium channel domain-containing protein</fullName>
    </recommendedName>
</protein>
<evidence type="ECO:0000259" key="10">
    <source>
        <dbReference type="Pfam" id="PF07885"/>
    </source>
</evidence>
<keyword evidence="3 8" id="KW-0812">Transmembrane</keyword>
<keyword evidence="7 8" id="KW-0407">Ion channel</keyword>
<proteinExistence type="inferred from homology"/>
<keyword evidence="5 8" id="KW-0406">Ion transport</keyword>
<dbReference type="GO" id="GO:0022841">
    <property type="term" value="F:potassium ion leak channel activity"/>
    <property type="evidence" value="ECO:0007669"/>
    <property type="project" value="TreeGrafter"/>
</dbReference>
<evidence type="ECO:0000256" key="3">
    <source>
        <dbReference type="ARBA" id="ARBA00022692"/>
    </source>
</evidence>
<keyword evidence="6 9" id="KW-0472">Membrane</keyword>
<evidence type="ECO:0000256" key="1">
    <source>
        <dbReference type="ARBA" id="ARBA00004141"/>
    </source>
</evidence>
<feature type="transmembrane region" description="Helical" evidence="9">
    <location>
        <begin position="187"/>
        <end position="205"/>
    </location>
</feature>
<name>A0A8R1HJL9_CAEJA</name>
<dbReference type="GO" id="GO:0030322">
    <property type="term" value="P:stabilization of membrane potential"/>
    <property type="evidence" value="ECO:0007669"/>
    <property type="project" value="TreeGrafter"/>
</dbReference>
<reference evidence="12" key="1">
    <citation type="submission" date="2010-08" db="EMBL/GenBank/DDBJ databases">
        <authorList>
            <consortium name="Caenorhabditis japonica Sequencing Consortium"/>
            <person name="Wilson R.K."/>
        </authorList>
    </citation>
    <scope>NUCLEOTIDE SEQUENCE [LARGE SCALE GENOMIC DNA]</scope>
    <source>
        <strain evidence="12">DF5081</strain>
    </source>
</reference>
<dbReference type="PANTHER" id="PTHR11003">
    <property type="entry name" value="POTASSIUM CHANNEL, SUBFAMILY K"/>
    <property type="match status" value="1"/>
</dbReference>
<feature type="transmembrane region" description="Helical" evidence="9">
    <location>
        <begin position="36"/>
        <end position="58"/>
    </location>
</feature>
<evidence type="ECO:0000313" key="11">
    <source>
        <dbReference type="EnsemblMetazoa" id="CJA03634.1"/>
    </source>
</evidence>
<feature type="transmembrane region" description="Helical" evidence="9">
    <location>
        <begin position="161"/>
        <end position="180"/>
    </location>
</feature>
<dbReference type="PANTHER" id="PTHR11003:SF309">
    <property type="entry name" value="POTASSIUM CHANNEL DOMAIN-CONTAINING PROTEIN"/>
    <property type="match status" value="1"/>
</dbReference>
<evidence type="ECO:0000256" key="6">
    <source>
        <dbReference type="ARBA" id="ARBA00023136"/>
    </source>
</evidence>
<evidence type="ECO:0000256" key="8">
    <source>
        <dbReference type="RuleBase" id="RU003857"/>
    </source>
</evidence>
<dbReference type="InterPro" id="IPR013099">
    <property type="entry name" value="K_chnl_dom"/>
</dbReference>
<evidence type="ECO:0000313" key="12">
    <source>
        <dbReference type="Proteomes" id="UP000005237"/>
    </source>
</evidence>
<feature type="domain" description="Potassium channel" evidence="10">
    <location>
        <begin position="146"/>
        <end position="211"/>
    </location>
</feature>
<comment type="similarity">
    <text evidence="8">Belongs to the two pore domain potassium channel (TC 1.A.1.8) family.</text>
</comment>
<keyword evidence="4 9" id="KW-1133">Transmembrane helix</keyword>
<evidence type="ECO:0000256" key="4">
    <source>
        <dbReference type="ARBA" id="ARBA00022989"/>
    </source>
</evidence>
<dbReference type="InterPro" id="IPR003280">
    <property type="entry name" value="2pore_dom_K_chnl"/>
</dbReference>
<accession>A0A8R1HJL9</accession>
<comment type="subcellular location">
    <subcellularLocation>
        <location evidence="1">Membrane</location>
        <topology evidence="1">Multi-pass membrane protein</topology>
    </subcellularLocation>
</comment>
<keyword evidence="12" id="KW-1185">Reference proteome</keyword>
<feature type="domain" description="Potassium channel" evidence="10">
    <location>
        <begin position="228"/>
        <end position="277"/>
    </location>
</feature>
<evidence type="ECO:0000256" key="5">
    <source>
        <dbReference type="ARBA" id="ARBA00023065"/>
    </source>
</evidence>
<sequence length="284" mass="32273">MTRKPGGLAAIMSGQPVMIAKKRSVFWRLKHLTQQGGLHIGLIVVCILYVYLGALFFMNYERPEEVDSSQYFQSFFSLQERLYKKMSKKYDNLRENFLRDVQRVRLEDRSDARMMNESVSKLIEDYSKHMLKLFTHPVAANMFDCLFYFRSNYTPLWTTDSSLLFTATTIVPVGYGYIAPLTTTGRIVLCFYAGFGIPLALLMMSDVGKFFADGFVKIFNENVTAFMTVLVFLLIAYSMIGGIAISKAVGVPMIEGIYFSTITIFTIGYGDVRCTTTNKVARRA</sequence>
<dbReference type="AlphaFoldDB" id="A0A8R1HJL9"/>
<dbReference type="SUPFAM" id="SSF81324">
    <property type="entry name" value="Voltage-gated potassium channels"/>
    <property type="match status" value="2"/>
</dbReference>
<dbReference type="GO" id="GO:0005886">
    <property type="term" value="C:plasma membrane"/>
    <property type="evidence" value="ECO:0007669"/>
    <property type="project" value="TreeGrafter"/>
</dbReference>
<dbReference type="PRINTS" id="PR01333">
    <property type="entry name" value="2POREKCHANEL"/>
</dbReference>
<dbReference type="Gene3D" id="1.10.287.70">
    <property type="match status" value="1"/>
</dbReference>
<feature type="transmembrane region" description="Helical" evidence="9">
    <location>
        <begin position="225"/>
        <end position="245"/>
    </location>
</feature>
<dbReference type="EnsemblMetazoa" id="CJA03634.1">
    <property type="protein sequence ID" value="CJA03634.1"/>
    <property type="gene ID" value="WBGene00122838"/>
</dbReference>
<evidence type="ECO:0000256" key="7">
    <source>
        <dbReference type="ARBA" id="ARBA00023303"/>
    </source>
</evidence>
<keyword evidence="2 8" id="KW-0813">Transport</keyword>
<organism evidence="11 12">
    <name type="scientific">Caenorhabditis japonica</name>
    <dbReference type="NCBI Taxonomy" id="281687"/>
    <lineage>
        <taxon>Eukaryota</taxon>
        <taxon>Metazoa</taxon>
        <taxon>Ecdysozoa</taxon>
        <taxon>Nematoda</taxon>
        <taxon>Chromadorea</taxon>
        <taxon>Rhabditida</taxon>
        <taxon>Rhabditina</taxon>
        <taxon>Rhabditomorpha</taxon>
        <taxon>Rhabditoidea</taxon>
        <taxon>Rhabditidae</taxon>
        <taxon>Peloderinae</taxon>
        <taxon>Caenorhabditis</taxon>
    </lineage>
</organism>
<dbReference type="GO" id="GO:0015271">
    <property type="term" value="F:outward rectifier potassium channel activity"/>
    <property type="evidence" value="ECO:0007669"/>
    <property type="project" value="TreeGrafter"/>
</dbReference>
<dbReference type="Proteomes" id="UP000005237">
    <property type="component" value="Unassembled WGS sequence"/>
</dbReference>
<dbReference type="Pfam" id="PF07885">
    <property type="entry name" value="Ion_trans_2"/>
    <property type="match status" value="2"/>
</dbReference>
<evidence type="ECO:0000256" key="2">
    <source>
        <dbReference type="ARBA" id="ARBA00022448"/>
    </source>
</evidence>
<reference evidence="11" key="2">
    <citation type="submission" date="2022-06" db="UniProtKB">
        <authorList>
            <consortium name="EnsemblMetazoa"/>
        </authorList>
    </citation>
    <scope>IDENTIFICATION</scope>
    <source>
        <strain evidence="11">DF5081</strain>
    </source>
</reference>
<evidence type="ECO:0000256" key="9">
    <source>
        <dbReference type="SAM" id="Phobius"/>
    </source>
</evidence>